<protein>
    <submittedName>
        <fullName evidence="1">Uncharacterized protein</fullName>
    </submittedName>
</protein>
<dbReference type="RefSeq" id="WP_094806357.1">
    <property type="nucleotide sequence ID" value="NZ_NEVT01000003.1"/>
</dbReference>
<name>A0A261W1K3_9BORD</name>
<dbReference type="AlphaFoldDB" id="A0A261W1K3"/>
<keyword evidence="2" id="KW-1185">Reference proteome</keyword>
<gene>
    <name evidence="1" type="ORF">CAL24_08280</name>
</gene>
<organism evidence="1 2">
    <name type="scientific">Bordetella genomosp. 2</name>
    <dbReference type="NCBI Taxonomy" id="1983456"/>
    <lineage>
        <taxon>Bacteria</taxon>
        <taxon>Pseudomonadati</taxon>
        <taxon>Pseudomonadota</taxon>
        <taxon>Betaproteobacteria</taxon>
        <taxon>Burkholderiales</taxon>
        <taxon>Alcaligenaceae</taxon>
        <taxon>Bordetella</taxon>
    </lineage>
</organism>
<accession>A0A261W1K3</accession>
<dbReference type="EMBL" id="NEVT01000003">
    <property type="protein sequence ID" value="OZI79897.1"/>
    <property type="molecule type" value="Genomic_DNA"/>
</dbReference>
<reference evidence="2" key="1">
    <citation type="submission" date="2017-05" db="EMBL/GenBank/DDBJ databases">
        <title>Complete and WGS of Bordetella genogroups.</title>
        <authorList>
            <person name="Spilker T."/>
            <person name="Lipuma J."/>
        </authorList>
    </citation>
    <scope>NUCLEOTIDE SEQUENCE [LARGE SCALE GENOMIC DNA]</scope>
    <source>
        <strain evidence="2">AU8256</strain>
    </source>
</reference>
<comment type="caution">
    <text evidence="1">The sequence shown here is derived from an EMBL/GenBank/DDBJ whole genome shotgun (WGS) entry which is preliminary data.</text>
</comment>
<dbReference type="Proteomes" id="UP000215633">
    <property type="component" value="Unassembled WGS sequence"/>
</dbReference>
<evidence type="ECO:0000313" key="1">
    <source>
        <dbReference type="EMBL" id="OZI79897.1"/>
    </source>
</evidence>
<sequence>MRDTTLPTREPGTFSCPEHAIAVAYLMLALPIEPKNPTQLVCEALQERFDATYERKALSGLTPHDWHAQAVFTVKALQRTLGDGIGFHILRAQYGTGEEGAASARQVSEWLNPEAPADSRMRELTDLLVGNILRGRPRQRDLSDRFDVPKSNVSRLASAYRVLVEGARRAALLRLDVCMRDAGIVVDLDEDRRPTPLDNVGQDQQNSAILVASAT</sequence>
<proteinExistence type="predicted"/>
<evidence type="ECO:0000313" key="2">
    <source>
        <dbReference type="Proteomes" id="UP000215633"/>
    </source>
</evidence>